<protein>
    <recommendedName>
        <fullName evidence="5">Glycosyltransferase</fullName>
        <ecNumber evidence="5">2.4.1.-</ecNumber>
    </recommendedName>
</protein>
<organism evidence="6 7">
    <name type="scientific">Lithocarpus litseifolius</name>
    <dbReference type="NCBI Taxonomy" id="425828"/>
    <lineage>
        <taxon>Eukaryota</taxon>
        <taxon>Viridiplantae</taxon>
        <taxon>Streptophyta</taxon>
        <taxon>Embryophyta</taxon>
        <taxon>Tracheophyta</taxon>
        <taxon>Spermatophyta</taxon>
        <taxon>Magnoliopsida</taxon>
        <taxon>eudicotyledons</taxon>
        <taxon>Gunneridae</taxon>
        <taxon>Pentapetalae</taxon>
        <taxon>rosids</taxon>
        <taxon>fabids</taxon>
        <taxon>Fagales</taxon>
        <taxon>Fagaceae</taxon>
        <taxon>Lithocarpus</taxon>
    </lineage>
</organism>
<gene>
    <name evidence="6" type="ORF">SO802_028669</name>
</gene>
<accession>A0AAW2BQY0</accession>
<dbReference type="PROSITE" id="PS00375">
    <property type="entry name" value="UDPGT"/>
    <property type="match status" value="1"/>
</dbReference>
<dbReference type="InterPro" id="IPR002213">
    <property type="entry name" value="UDP_glucos_trans"/>
</dbReference>
<comment type="similarity">
    <text evidence="1 4">Belongs to the UDP-glycosyltransferase family.</text>
</comment>
<dbReference type="PANTHER" id="PTHR48047:SF81">
    <property type="entry name" value="GLYCOSYLTRANSFERASE"/>
    <property type="match status" value="1"/>
</dbReference>
<evidence type="ECO:0000256" key="3">
    <source>
        <dbReference type="ARBA" id="ARBA00022679"/>
    </source>
</evidence>
<dbReference type="FunFam" id="3.40.50.2000:FF:000047">
    <property type="entry name" value="Glycosyltransferase"/>
    <property type="match status" value="1"/>
</dbReference>
<dbReference type="Pfam" id="PF00201">
    <property type="entry name" value="UDPGT"/>
    <property type="match status" value="1"/>
</dbReference>
<reference evidence="6 7" key="1">
    <citation type="submission" date="2024-01" db="EMBL/GenBank/DDBJ databases">
        <title>A telomere-to-telomere, gap-free genome of sweet tea (Lithocarpus litseifolius).</title>
        <authorList>
            <person name="Zhou J."/>
        </authorList>
    </citation>
    <scope>NUCLEOTIDE SEQUENCE [LARGE SCALE GENOMIC DNA]</scope>
    <source>
        <strain evidence="6">Zhou-2022a</strain>
        <tissue evidence="6">Leaf</tissue>
    </source>
</reference>
<dbReference type="GO" id="GO:0035251">
    <property type="term" value="F:UDP-glucosyltransferase activity"/>
    <property type="evidence" value="ECO:0007669"/>
    <property type="project" value="TreeGrafter"/>
</dbReference>
<evidence type="ECO:0000256" key="2">
    <source>
        <dbReference type="ARBA" id="ARBA00022676"/>
    </source>
</evidence>
<dbReference type="EMBL" id="JAZDWU010000010">
    <property type="protein sequence ID" value="KAK9988430.1"/>
    <property type="molecule type" value="Genomic_DNA"/>
</dbReference>
<keyword evidence="2 4" id="KW-0328">Glycosyltransferase</keyword>
<dbReference type="InterPro" id="IPR035595">
    <property type="entry name" value="UDP_glycos_trans_CS"/>
</dbReference>
<dbReference type="SUPFAM" id="SSF53756">
    <property type="entry name" value="UDP-Glycosyltransferase/glycogen phosphorylase"/>
    <property type="match status" value="1"/>
</dbReference>
<evidence type="ECO:0000313" key="7">
    <source>
        <dbReference type="Proteomes" id="UP001459277"/>
    </source>
</evidence>
<evidence type="ECO:0000256" key="1">
    <source>
        <dbReference type="ARBA" id="ARBA00009995"/>
    </source>
</evidence>
<dbReference type="PANTHER" id="PTHR48047">
    <property type="entry name" value="GLYCOSYLTRANSFERASE"/>
    <property type="match status" value="1"/>
</dbReference>
<keyword evidence="3 4" id="KW-0808">Transferase</keyword>
<evidence type="ECO:0000256" key="4">
    <source>
        <dbReference type="RuleBase" id="RU003718"/>
    </source>
</evidence>
<keyword evidence="7" id="KW-1185">Reference proteome</keyword>
<sequence>MDSKTRTVEMFFFPFMGGGHQIPMVDMARLFASHGAKSTIIVTPTNALHFQNSILRDQNSGQPISIHALQLPDGAVSPESDMSATPFTDTIVLQEPLKLFLIEHKPDCIVFDMFHRWAAELFDELGIRRIFFNGSGCLPGCVVESLRKYEPHEKVGSDYEPFVVLGLPDRIELTRSQLPDFVKDKSGRFDKMEKDEEKSFGFVKRDGKEGLACWLDEKEPNSVLYISFRSKPSFAPGQFVEITHALEASNHSFIWVVGKAFKDEENFLPGGFVERIKESKKGVILKGWAPQLLILEHGAVGGFLTHCGWNSMLEGVCCGVPIITWPLSAEQFCNEKLVTDVLGIGVQVGSIEWRSIKSDKKALIVREKVEVAVKRLMGGGDEVMEMRKRARELAEKAKKAVQVGGSSYMDADALIEELKSLKEK</sequence>
<proteinExistence type="inferred from homology"/>
<dbReference type="EC" id="2.4.1.-" evidence="5"/>
<evidence type="ECO:0000313" key="6">
    <source>
        <dbReference type="EMBL" id="KAK9988430.1"/>
    </source>
</evidence>
<evidence type="ECO:0000256" key="5">
    <source>
        <dbReference type="RuleBase" id="RU362057"/>
    </source>
</evidence>
<dbReference type="AlphaFoldDB" id="A0AAW2BQY0"/>
<dbReference type="Proteomes" id="UP001459277">
    <property type="component" value="Unassembled WGS sequence"/>
</dbReference>
<name>A0AAW2BQY0_9ROSI</name>
<dbReference type="CDD" id="cd03784">
    <property type="entry name" value="GT1_Gtf-like"/>
    <property type="match status" value="1"/>
</dbReference>
<dbReference type="Gene3D" id="3.40.50.2000">
    <property type="entry name" value="Glycogen Phosphorylase B"/>
    <property type="match status" value="2"/>
</dbReference>
<comment type="caution">
    <text evidence="6">The sequence shown here is derived from an EMBL/GenBank/DDBJ whole genome shotgun (WGS) entry which is preliminary data.</text>
</comment>